<keyword evidence="1" id="KW-0812">Transmembrane</keyword>
<keyword evidence="1" id="KW-1133">Transmembrane helix</keyword>
<comment type="caution">
    <text evidence="2">The sequence shown here is derived from an EMBL/GenBank/DDBJ whole genome shotgun (WGS) entry which is preliminary data.</text>
</comment>
<dbReference type="Proteomes" id="UP000178114">
    <property type="component" value="Unassembled WGS sequence"/>
</dbReference>
<protein>
    <recommendedName>
        <fullName evidence="4">VanZ-like domain-containing protein</fullName>
    </recommendedName>
</protein>
<accession>A0A1F5X073</accession>
<name>A0A1F5X073_9BACT</name>
<gene>
    <name evidence="2" type="ORF">A2930_02210</name>
</gene>
<dbReference type="InterPro" id="IPR014509">
    <property type="entry name" value="YjdF-like"/>
</dbReference>
<sequence>MRSFFESRKFASGFLVLLLGAWLVGLQYDLFFLVRWLDMPFHFLGGFLAYVLWLVFWKRPEIAMTQRQKAFFLFLASIGFVMFVGVFWEFFELVLDRFITHAGLTYLSGVYEDTLSDLLFDFFGGSTAFLLYNKFYG</sequence>
<evidence type="ECO:0000313" key="2">
    <source>
        <dbReference type="EMBL" id="OGF81253.1"/>
    </source>
</evidence>
<evidence type="ECO:0008006" key="4">
    <source>
        <dbReference type="Google" id="ProtNLM"/>
    </source>
</evidence>
<dbReference type="Pfam" id="PF09997">
    <property type="entry name" value="DUF2238"/>
    <property type="match status" value="1"/>
</dbReference>
<dbReference type="EMBL" id="MFID01000014">
    <property type="protein sequence ID" value="OGF81253.1"/>
    <property type="molecule type" value="Genomic_DNA"/>
</dbReference>
<keyword evidence="1" id="KW-0472">Membrane</keyword>
<dbReference type="STRING" id="1798351.A2930_02210"/>
<reference evidence="2 3" key="1">
    <citation type="journal article" date="2016" name="Nat. Commun.">
        <title>Thousands of microbial genomes shed light on interconnected biogeochemical processes in an aquifer system.</title>
        <authorList>
            <person name="Anantharaman K."/>
            <person name="Brown C.T."/>
            <person name="Hug L.A."/>
            <person name="Sharon I."/>
            <person name="Castelle C.J."/>
            <person name="Probst A.J."/>
            <person name="Thomas B.C."/>
            <person name="Singh A."/>
            <person name="Wilkins M.J."/>
            <person name="Karaoz U."/>
            <person name="Brodie E.L."/>
            <person name="Williams K.H."/>
            <person name="Hubbard S.S."/>
            <person name="Banfield J.F."/>
        </authorList>
    </citation>
    <scope>NUCLEOTIDE SEQUENCE [LARGE SCALE GENOMIC DNA]</scope>
</reference>
<evidence type="ECO:0000256" key="1">
    <source>
        <dbReference type="SAM" id="Phobius"/>
    </source>
</evidence>
<feature type="transmembrane region" description="Helical" evidence="1">
    <location>
        <begin position="41"/>
        <end position="58"/>
    </location>
</feature>
<proteinExistence type="predicted"/>
<feature type="transmembrane region" description="Helical" evidence="1">
    <location>
        <begin position="70"/>
        <end position="88"/>
    </location>
</feature>
<evidence type="ECO:0000313" key="3">
    <source>
        <dbReference type="Proteomes" id="UP000178114"/>
    </source>
</evidence>
<organism evidence="2 3">
    <name type="scientific">Candidatus Giovannonibacteria bacterium RIFCSPLOWO2_01_FULL_45_34</name>
    <dbReference type="NCBI Taxonomy" id="1798351"/>
    <lineage>
        <taxon>Bacteria</taxon>
        <taxon>Candidatus Giovannoniibacteriota</taxon>
    </lineage>
</organism>
<dbReference type="AlphaFoldDB" id="A0A1F5X073"/>